<dbReference type="AlphaFoldDB" id="A0AA39R383"/>
<feature type="region of interest" description="Disordered" evidence="1">
    <location>
        <begin position="111"/>
        <end position="132"/>
    </location>
</feature>
<gene>
    <name evidence="2" type="ORF">JMJ35_004826</name>
</gene>
<evidence type="ECO:0000313" key="2">
    <source>
        <dbReference type="EMBL" id="KAK0512809.1"/>
    </source>
</evidence>
<name>A0AA39R383_9LECA</name>
<dbReference type="EMBL" id="JAFEKC020000009">
    <property type="protein sequence ID" value="KAK0512809.1"/>
    <property type="molecule type" value="Genomic_DNA"/>
</dbReference>
<keyword evidence="3" id="KW-1185">Reference proteome</keyword>
<organism evidence="2 3">
    <name type="scientific">Cladonia borealis</name>
    <dbReference type="NCBI Taxonomy" id="184061"/>
    <lineage>
        <taxon>Eukaryota</taxon>
        <taxon>Fungi</taxon>
        <taxon>Dikarya</taxon>
        <taxon>Ascomycota</taxon>
        <taxon>Pezizomycotina</taxon>
        <taxon>Lecanoromycetes</taxon>
        <taxon>OSLEUM clade</taxon>
        <taxon>Lecanoromycetidae</taxon>
        <taxon>Lecanorales</taxon>
        <taxon>Lecanorineae</taxon>
        <taxon>Cladoniaceae</taxon>
        <taxon>Cladonia</taxon>
    </lineage>
</organism>
<dbReference type="Proteomes" id="UP001166286">
    <property type="component" value="Unassembled WGS sequence"/>
</dbReference>
<evidence type="ECO:0000256" key="1">
    <source>
        <dbReference type="SAM" id="MobiDB-lite"/>
    </source>
</evidence>
<evidence type="ECO:0000313" key="3">
    <source>
        <dbReference type="Proteomes" id="UP001166286"/>
    </source>
</evidence>
<accession>A0AA39R383</accession>
<feature type="region of interest" description="Disordered" evidence="1">
    <location>
        <begin position="164"/>
        <end position="183"/>
    </location>
</feature>
<comment type="caution">
    <text evidence="2">The sequence shown here is derived from an EMBL/GenBank/DDBJ whole genome shotgun (WGS) entry which is preliminary data.</text>
</comment>
<proteinExistence type="predicted"/>
<reference evidence="2" key="1">
    <citation type="submission" date="2023-03" db="EMBL/GenBank/DDBJ databases">
        <title>Complete genome of Cladonia borealis.</title>
        <authorList>
            <person name="Park H."/>
        </authorList>
    </citation>
    <scope>NUCLEOTIDE SEQUENCE</scope>
    <source>
        <strain evidence="2">ANT050790</strain>
    </source>
</reference>
<protein>
    <submittedName>
        <fullName evidence="2">Uncharacterized protein</fullName>
    </submittedName>
</protein>
<sequence>MQDIPPVGPHALELSPGVTQGEHKSLSTEVFAPPSRMWVWALEFATLVHQDARGILATDYSTHRIPPELNVYKSPHFLKTTCDLPPYLAMPRTHEVPTRVLTLLNSPTGPANIARPLKDPRKVQQSAAQSPRLPRTFTQRLTTKPANALAKLFAGCLQILTPASSQAHPMPDPFRSGQCNSHS</sequence>